<dbReference type="InterPro" id="IPR006513">
    <property type="entry name" value="YtfJ_HI0045"/>
</dbReference>
<dbReference type="EMBL" id="BARS01051845">
    <property type="protein sequence ID" value="GAG49253.1"/>
    <property type="molecule type" value="Genomic_DNA"/>
</dbReference>
<proteinExistence type="predicted"/>
<evidence type="ECO:0000313" key="1">
    <source>
        <dbReference type="EMBL" id="GAG49253.1"/>
    </source>
</evidence>
<protein>
    <submittedName>
        <fullName evidence="1">Uncharacterized protein</fullName>
    </submittedName>
</protein>
<sequence length="139" mass="16003">GGRLDDTPWSSDELMGKVFAVFYVDPDEKDLNNDASEALKEAKLPRDKFQSFAIINMAATWLPNFAISSALKEKQERYPDTIYVRDYKKALVDKWGISDNNSDVLAFDKEGRLIFRKDGKLNQEDIKELLKVIRTHMDN</sequence>
<name>X0YL31_9ZZZZ</name>
<dbReference type="AlphaFoldDB" id="X0YL31"/>
<gene>
    <name evidence="1" type="ORF">S01H1_77166</name>
</gene>
<accession>X0YL31</accession>
<reference evidence="1" key="1">
    <citation type="journal article" date="2014" name="Front. Microbiol.">
        <title>High frequency of phylogenetically diverse reductive dehalogenase-homologous genes in deep subseafloor sedimentary metagenomes.</title>
        <authorList>
            <person name="Kawai M."/>
            <person name="Futagami T."/>
            <person name="Toyoda A."/>
            <person name="Takaki Y."/>
            <person name="Nishi S."/>
            <person name="Hori S."/>
            <person name="Arai W."/>
            <person name="Tsubouchi T."/>
            <person name="Morono Y."/>
            <person name="Uchiyama I."/>
            <person name="Ito T."/>
            <person name="Fujiyama A."/>
            <person name="Inagaki F."/>
            <person name="Takami H."/>
        </authorList>
    </citation>
    <scope>NUCLEOTIDE SEQUENCE</scope>
    <source>
        <strain evidence="1">Expedition CK06-06</strain>
    </source>
</reference>
<dbReference type="Pfam" id="PF09695">
    <property type="entry name" value="YtfJ_HI0045"/>
    <property type="match status" value="1"/>
</dbReference>
<organism evidence="1">
    <name type="scientific">marine sediment metagenome</name>
    <dbReference type="NCBI Taxonomy" id="412755"/>
    <lineage>
        <taxon>unclassified sequences</taxon>
        <taxon>metagenomes</taxon>
        <taxon>ecological metagenomes</taxon>
    </lineage>
</organism>
<feature type="non-terminal residue" evidence="1">
    <location>
        <position position="1"/>
    </location>
</feature>
<comment type="caution">
    <text evidence="1">The sequence shown here is derived from an EMBL/GenBank/DDBJ whole genome shotgun (WGS) entry which is preliminary data.</text>
</comment>